<accession>A0A4Y2W8B8</accession>
<organism evidence="1 2">
    <name type="scientific">Araneus ventricosus</name>
    <name type="common">Orbweaver spider</name>
    <name type="synonym">Epeira ventricosa</name>
    <dbReference type="NCBI Taxonomy" id="182803"/>
    <lineage>
        <taxon>Eukaryota</taxon>
        <taxon>Metazoa</taxon>
        <taxon>Ecdysozoa</taxon>
        <taxon>Arthropoda</taxon>
        <taxon>Chelicerata</taxon>
        <taxon>Arachnida</taxon>
        <taxon>Araneae</taxon>
        <taxon>Araneomorphae</taxon>
        <taxon>Entelegynae</taxon>
        <taxon>Araneoidea</taxon>
        <taxon>Araneidae</taxon>
        <taxon>Araneus</taxon>
    </lineage>
</organism>
<reference evidence="1 2" key="1">
    <citation type="journal article" date="2019" name="Sci. Rep.">
        <title>Orb-weaving spider Araneus ventricosus genome elucidates the spidroin gene catalogue.</title>
        <authorList>
            <person name="Kono N."/>
            <person name="Nakamura H."/>
            <person name="Ohtoshi R."/>
            <person name="Moran D.A.P."/>
            <person name="Shinohara A."/>
            <person name="Yoshida Y."/>
            <person name="Fujiwara M."/>
            <person name="Mori M."/>
            <person name="Tomita M."/>
            <person name="Arakawa K."/>
        </authorList>
    </citation>
    <scope>NUCLEOTIDE SEQUENCE [LARGE SCALE GENOMIC DNA]</scope>
</reference>
<keyword evidence="2" id="KW-1185">Reference proteome</keyword>
<evidence type="ECO:0000313" key="1">
    <source>
        <dbReference type="EMBL" id="GBO32844.1"/>
    </source>
</evidence>
<name>A0A4Y2W8B8_ARAVE</name>
<dbReference type="Proteomes" id="UP000499080">
    <property type="component" value="Unassembled WGS sequence"/>
</dbReference>
<protein>
    <submittedName>
        <fullName evidence="1">Uncharacterized protein</fullName>
    </submittedName>
</protein>
<evidence type="ECO:0000313" key="2">
    <source>
        <dbReference type="Proteomes" id="UP000499080"/>
    </source>
</evidence>
<dbReference type="EMBL" id="BGPR01056331">
    <property type="protein sequence ID" value="GBO32844.1"/>
    <property type="molecule type" value="Genomic_DNA"/>
</dbReference>
<comment type="caution">
    <text evidence="1">The sequence shown here is derived from an EMBL/GenBank/DDBJ whole genome shotgun (WGS) entry which is preliminary data.</text>
</comment>
<sequence length="100" mass="10173">MPVSQLSAQHGSPVLTAHFICFGRKLDNGSLRAADASTICGSYLFAAGAGLAAPLVRPGGIPGQLTISRSGRSASNSSPPRAADAWGLAAHYLVQRTLGV</sequence>
<gene>
    <name evidence="1" type="ORF">AVEN_124153_1</name>
</gene>
<dbReference type="AlphaFoldDB" id="A0A4Y2W8B8"/>
<proteinExistence type="predicted"/>